<evidence type="ECO:0000313" key="1">
    <source>
        <dbReference type="EMBL" id="TBU71596.1"/>
    </source>
</evidence>
<keyword evidence="2" id="KW-1185">Reference proteome</keyword>
<accession>A0A4Q9QF55</accession>
<dbReference type="EMBL" id="QJUI01000034">
    <property type="protein sequence ID" value="TBU71596.1"/>
    <property type="molecule type" value="Genomic_DNA"/>
</dbReference>
<proteinExistence type="predicted"/>
<protein>
    <submittedName>
        <fullName evidence="1">IS110 family transposase</fullName>
    </submittedName>
</protein>
<reference evidence="1 2" key="1">
    <citation type="submission" date="2018-06" db="EMBL/GenBank/DDBJ databases">
        <title>Three novel Pseudomonas species isolated from symptomatic oak.</title>
        <authorList>
            <person name="Bueno-Gonzalez V."/>
            <person name="Brady C."/>
        </authorList>
    </citation>
    <scope>NUCLEOTIDE SEQUENCE [LARGE SCALE GENOMIC DNA]</scope>
    <source>
        <strain evidence="1 2">P9A</strain>
    </source>
</reference>
<name>A0A4Q9QF55_9GAMM</name>
<organism evidence="1 2">
    <name type="scientific">Phytopseudomonas daroniae</name>
    <dbReference type="NCBI Taxonomy" id="2487519"/>
    <lineage>
        <taxon>Bacteria</taxon>
        <taxon>Pseudomonadati</taxon>
        <taxon>Pseudomonadota</taxon>
        <taxon>Gammaproteobacteria</taxon>
        <taxon>Pseudomonadales</taxon>
        <taxon>Pseudomonadaceae</taxon>
        <taxon>Phytopseudomonas</taxon>
    </lineage>
</organism>
<evidence type="ECO:0000313" key="2">
    <source>
        <dbReference type="Proteomes" id="UP000292302"/>
    </source>
</evidence>
<comment type="caution">
    <text evidence="1">The sequence shown here is derived from an EMBL/GenBank/DDBJ whole genome shotgun (WGS) entry which is preliminary data.</text>
</comment>
<dbReference type="AlphaFoldDB" id="A0A4Q9QF55"/>
<dbReference type="Proteomes" id="UP000292302">
    <property type="component" value="Unassembled WGS sequence"/>
</dbReference>
<feature type="non-terminal residue" evidence="1">
    <location>
        <position position="1"/>
    </location>
</feature>
<sequence>QIVCAAMRKLLCIAYGVLKSGQPFNPQLAIAR</sequence>
<gene>
    <name evidence="1" type="ORF">DNK06_23865</name>
</gene>